<dbReference type="GeneID" id="39593189"/>
<proteinExistence type="predicted"/>
<dbReference type="AlphaFoldDB" id="A0A427XQS9"/>
<keyword evidence="2" id="KW-1185">Reference proteome</keyword>
<accession>A0A427XQS9</accession>
<reference evidence="1 2" key="1">
    <citation type="submission" date="2018-11" db="EMBL/GenBank/DDBJ databases">
        <title>Genome sequence of Apiotrichum porosum DSM 27194.</title>
        <authorList>
            <person name="Aliyu H."/>
            <person name="Gorte O."/>
            <person name="Ochsenreither K."/>
        </authorList>
    </citation>
    <scope>NUCLEOTIDE SEQUENCE [LARGE SCALE GENOMIC DNA]</scope>
    <source>
        <strain evidence="1 2">DSM 27194</strain>
    </source>
</reference>
<gene>
    <name evidence="1" type="ORF">EHS24_008646</name>
</gene>
<dbReference type="Proteomes" id="UP000279236">
    <property type="component" value="Unassembled WGS sequence"/>
</dbReference>
<protein>
    <submittedName>
        <fullName evidence="1">Uncharacterized protein</fullName>
    </submittedName>
</protein>
<name>A0A427XQS9_9TREE</name>
<sequence>MKGRNTTRQLALDRGDVVCDVDESCNWYTAPGPQAQDAVKVHKHLHSGGCVFPACSHNPSVRTYGNENKDHEKKIHGGRRPTKCPVSDNCDISNLQGKTLADDRKAIRKHALRVHIECAQYGAVLAVQPMLEHQRTAHKVGHANVSKTINGCVHGCPYTSTVAIAAEEHNKKAHIPCGYMGAARTSSGGKFGEFERAVLRDVLGNGTTPATVSRIIKALSHRWETVDVVKSRIALDEHLRTMSKGGKMDLSHYKQ</sequence>
<organism evidence="1 2">
    <name type="scientific">Apiotrichum porosum</name>
    <dbReference type="NCBI Taxonomy" id="105984"/>
    <lineage>
        <taxon>Eukaryota</taxon>
        <taxon>Fungi</taxon>
        <taxon>Dikarya</taxon>
        <taxon>Basidiomycota</taxon>
        <taxon>Agaricomycotina</taxon>
        <taxon>Tremellomycetes</taxon>
        <taxon>Trichosporonales</taxon>
        <taxon>Trichosporonaceae</taxon>
        <taxon>Apiotrichum</taxon>
    </lineage>
</organism>
<dbReference type="EMBL" id="RSCE01000007">
    <property type="protein sequence ID" value="RSH81209.1"/>
    <property type="molecule type" value="Genomic_DNA"/>
</dbReference>
<dbReference type="RefSeq" id="XP_028475928.1">
    <property type="nucleotide sequence ID" value="XM_028623954.1"/>
</dbReference>
<evidence type="ECO:0000313" key="1">
    <source>
        <dbReference type="EMBL" id="RSH81209.1"/>
    </source>
</evidence>
<evidence type="ECO:0000313" key="2">
    <source>
        <dbReference type="Proteomes" id="UP000279236"/>
    </source>
</evidence>
<comment type="caution">
    <text evidence="1">The sequence shown here is derived from an EMBL/GenBank/DDBJ whole genome shotgun (WGS) entry which is preliminary data.</text>
</comment>